<dbReference type="InterPro" id="IPR050256">
    <property type="entry name" value="Glycosyltransferase_2"/>
</dbReference>
<dbReference type="RefSeq" id="WP_135766711.1">
    <property type="nucleotide sequence ID" value="NZ_RQET01000003.1"/>
</dbReference>
<dbReference type="Gene3D" id="3.90.550.10">
    <property type="entry name" value="Spore Coat Polysaccharide Biosynthesis Protein SpsA, Chain A"/>
    <property type="match status" value="1"/>
</dbReference>
<dbReference type="PANTHER" id="PTHR48090">
    <property type="entry name" value="UNDECAPRENYL-PHOSPHATE 4-DEOXY-4-FORMAMIDO-L-ARABINOSE TRANSFERASE-RELATED"/>
    <property type="match status" value="1"/>
</dbReference>
<evidence type="ECO:0000313" key="3">
    <source>
        <dbReference type="Proteomes" id="UP000298458"/>
    </source>
</evidence>
<evidence type="ECO:0000313" key="2">
    <source>
        <dbReference type="EMBL" id="TGK12867.1"/>
    </source>
</evidence>
<dbReference type="OrthoDB" id="9810303at2"/>
<dbReference type="AlphaFoldDB" id="A0A4R9GIR8"/>
<accession>A0A4R9GIR8</accession>
<name>A0A4R9GIR8_9LEPT</name>
<dbReference type="Pfam" id="PF00535">
    <property type="entry name" value="Glycos_transf_2"/>
    <property type="match status" value="1"/>
</dbReference>
<dbReference type="GO" id="GO:0016740">
    <property type="term" value="F:transferase activity"/>
    <property type="evidence" value="ECO:0007669"/>
    <property type="project" value="UniProtKB-KW"/>
</dbReference>
<dbReference type="SUPFAM" id="SSF53448">
    <property type="entry name" value="Nucleotide-diphospho-sugar transferases"/>
    <property type="match status" value="1"/>
</dbReference>
<gene>
    <name evidence="2" type="ORF">EHO60_03040</name>
</gene>
<keyword evidence="2" id="KW-0808">Transferase</keyword>
<dbReference type="InterPro" id="IPR001173">
    <property type="entry name" value="Glyco_trans_2-like"/>
</dbReference>
<comment type="caution">
    <text evidence="2">The sequence shown here is derived from an EMBL/GenBank/DDBJ whole genome shotgun (WGS) entry which is preliminary data.</text>
</comment>
<dbReference type="InterPro" id="IPR029044">
    <property type="entry name" value="Nucleotide-diphossugar_trans"/>
</dbReference>
<organism evidence="2 3">
    <name type="scientific">Leptospira fletcheri</name>
    <dbReference type="NCBI Taxonomy" id="2484981"/>
    <lineage>
        <taxon>Bacteria</taxon>
        <taxon>Pseudomonadati</taxon>
        <taxon>Spirochaetota</taxon>
        <taxon>Spirochaetia</taxon>
        <taxon>Leptospirales</taxon>
        <taxon>Leptospiraceae</taxon>
        <taxon>Leptospira</taxon>
    </lineage>
</organism>
<proteinExistence type="predicted"/>
<evidence type="ECO:0000259" key="1">
    <source>
        <dbReference type="Pfam" id="PF00535"/>
    </source>
</evidence>
<dbReference type="Proteomes" id="UP000298458">
    <property type="component" value="Unassembled WGS sequence"/>
</dbReference>
<keyword evidence="3" id="KW-1185">Reference proteome</keyword>
<dbReference type="CDD" id="cd04179">
    <property type="entry name" value="DPM_DPG-synthase_like"/>
    <property type="match status" value="1"/>
</dbReference>
<protein>
    <submittedName>
        <fullName evidence="2">Glycosyltransferase family 2 protein</fullName>
    </submittedName>
</protein>
<dbReference type="EMBL" id="RQET01000003">
    <property type="protein sequence ID" value="TGK12867.1"/>
    <property type="molecule type" value="Genomic_DNA"/>
</dbReference>
<dbReference type="PANTHER" id="PTHR48090:SF7">
    <property type="entry name" value="RFBJ PROTEIN"/>
    <property type="match status" value="1"/>
</dbReference>
<reference evidence="2" key="1">
    <citation type="journal article" date="2019" name="PLoS Negl. Trop. Dis.">
        <title>Revisiting the worldwide diversity of Leptospira species in the environment.</title>
        <authorList>
            <person name="Vincent A.T."/>
            <person name="Schiettekatte O."/>
            <person name="Bourhy P."/>
            <person name="Veyrier F.J."/>
            <person name="Picardeau M."/>
        </authorList>
    </citation>
    <scope>NUCLEOTIDE SEQUENCE [LARGE SCALE GENOMIC DNA]</scope>
    <source>
        <strain evidence="2">SSW15</strain>
    </source>
</reference>
<sequence>MKLSIVIPCYNEKQTIKNILETVRKVPFKAKEIIVVDDFSTDGTRELLRTPAFKKLYDRLVLHEKNQGKGAALRTGFQAATGDIVIVQDADLEYDPFEIPTVVDPIYKGKADVVFGSRFMGNHPHRVVYYWHRLGNLLLTTLSNMFTNINLTDMETCYKAFRREIIQGIRIKEDRFGFEPEITAKIAKIPGIRIYEVGISYYGRTYAEGKKIGWKDGFRAIYCIIRYNLFG</sequence>
<feature type="domain" description="Glycosyltransferase 2-like" evidence="1">
    <location>
        <begin position="4"/>
        <end position="167"/>
    </location>
</feature>